<dbReference type="InterPro" id="IPR003675">
    <property type="entry name" value="Rce1/LyrA-like_dom"/>
</dbReference>
<dbReference type="Proteomes" id="UP000275461">
    <property type="component" value="Unassembled WGS sequence"/>
</dbReference>
<dbReference type="PANTHER" id="PTHR43592:SF15">
    <property type="entry name" value="CAAX AMINO TERMINAL PROTEASE FAMILY PROTEIN"/>
    <property type="match status" value="1"/>
</dbReference>
<dbReference type="EMBL" id="RCDA01000003">
    <property type="protein sequence ID" value="RLK48152.1"/>
    <property type="molecule type" value="Genomic_DNA"/>
</dbReference>
<dbReference type="AlphaFoldDB" id="A0A498BY05"/>
<feature type="domain" description="CAAX prenyl protease 2/Lysostaphin resistance protein A-like" evidence="2">
    <location>
        <begin position="112"/>
        <end position="195"/>
    </location>
</feature>
<evidence type="ECO:0000256" key="1">
    <source>
        <dbReference type="SAM" id="Phobius"/>
    </source>
</evidence>
<keyword evidence="1" id="KW-0472">Membrane</keyword>
<keyword evidence="1" id="KW-1133">Transmembrane helix</keyword>
<dbReference type="GO" id="GO:0080120">
    <property type="term" value="P:CAAX-box protein maturation"/>
    <property type="evidence" value="ECO:0007669"/>
    <property type="project" value="UniProtKB-ARBA"/>
</dbReference>
<feature type="transmembrane region" description="Helical" evidence="1">
    <location>
        <begin position="134"/>
        <end position="155"/>
    </location>
</feature>
<accession>A0A498BY05</accession>
<name>A0A498BY05_9GAMM</name>
<evidence type="ECO:0000313" key="3">
    <source>
        <dbReference type="EMBL" id="RLK48152.1"/>
    </source>
</evidence>
<feature type="transmembrane region" description="Helical" evidence="1">
    <location>
        <begin position="28"/>
        <end position="51"/>
    </location>
</feature>
<reference evidence="3 4" key="1">
    <citation type="submission" date="2018-10" db="EMBL/GenBank/DDBJ databases">
        <title>Genomic Encyclopedia of Type Strains, Phase IV (KMG-IV): sequencing the most valuable type-strain genomes for metagenomic binning, comparative biology and taxonomic classification.</title>
        <authorList>
            <person name="Goeker M."/>
        </authorList>
    </citation>
    <scope>NUCLEOTIDE SEQUENCE [LARGE SCALE GENOMIC DNA]</scope>
    <source>
        <strain evidence="3 4">DSM 12769</strain>
    </source>
</reference>
<dbReference type="PANTHER" id="PTHR43592">
    <property type="entry name" value="CAAX AMINO TERMINAL PROTEASE"/>
    <property type="match status" value="1"/>
</dbReference>
<organism evidence="3 4">
    <name type="scientific">Alkalispirillum mobile</name>
    <dbReference type="NCBI Taxonomy" id="85925"/>
    <lineage>
        <taxon>Bacteria</taxon>
        <taxon>Pseudomonadati</taxon>
        <taxon>Pseudomonadota</taxon>
        <taxon>Gammaproteobacteria</taxon>
        <taxon>Chromatiales</taxon>
        <taxon>Ectothiorhodospiraceae</taxon>
        <taxon>Alkalispirillum</taxon>
    </lineage>
</organism>
<gene>
    <name evidence="3" type="ORF">DFR31_2029</name>
</gene>
<protein>
    <recommendedName>
        <fullName evidence="2">CAAX prenyl protease 2/Lysostaphin resistance protein A-like domain-containing protein</fullName>
    </recommendedName>
</protein>
<sequence length="213" mass="23078">MIAAGRPSHNHRGMPTLSKGKTPVTDPLIAAIVFQGLIFPLAIGLAFLLGVRPWTAMDADLDAVLLAVLATLPPLLGLWALSRARVPWMEELDALVRPMIDALFRGRGPGPVVLISLLAGFGEELLFRGVLQGWLTGLAGPWVGVMVAALVFGLLHCLSWTYFVFAVIFGLYLGVIYELTGNLLIVCLIHALYDWAAIHYLLRHAPAATPDEH</sequence>
<dbReference type="Pfam" id="PF02517">
    <property type="entry name" value="Rce1-like"/>
    <property type="match status" value="1"/>
</dbReference>
<feature type="transmembrane region" description="Helical" evidence="1">
    <location>
        <begin position="63"/>
        <end position="81"/>
    </location>
</feature>
<evidence type="ECO:0000313" key="4">
    <source>
        <dbReference type="Proteomes" id="UP000275461"/>
    </source>
</evidence>
<proteinExistence type="predicted"/>
<evidence type="ECO:0000259" key="2">
    <source>
        <dbReference type="Pfam" id="PF02517"/>
    </source>
</evidence>
<keyword evidence="1" id="KW-0812">Transmembrane</keyword>
<comment type="caution">
    <text evidence="3">The sequence shown here is derived from an EMBL/GenBank/DDBJ whole genome shotgun (WGS) entry which is preliminary data.</text>
</comment>
<feature type="transmembrane region" description="Helical" evidence="1">
    <location>
        <begin position="102"/>
        <end position="122"/>
    </location>
</feature>
<dbReference type="GO" id="GO:0004175">
    <property type="term" value="F:endopeptidase activity"/>
    <property type="evidence" value="ECO:0007669"/>
    <property type="project" value="UniProtKB-ARBA"/>
</dbReference>
<keyword evidence="4" id="KW-1185">Reference proteome</keyword>